<evidence type="ECO:0000313" key="2">
    <source>
        <dbReference type="EMBL" id="HGS21346.1"/>
    </source>
</evidence>
<sequence>MTAIIEIEGIGEAYAAKLKAAGVGTVEVLLEVGASPRGRKELAEKTGISPDLILKWVNRADLYRLKGIGQEYSDLLEAAGVDTVVELAQRNPENLYSTMVEVNEARKLVRRMPTQAQVAEWVAEAKKLPRAVTY</sequence>
<gene>
    <name evidence="2" type="ORF">ENT37_05710</name>
</gene>
<dbReference type="Pfam" id="PF14229">
    <property type="entry name" value="DUF4332"/>
    <property type="match status" value="1"/>
</dbReference>
<dbReference type="InterPro" id="IPR025567">
    <property type="entry name" value="DUF4332"/>
</dbReference>
<comment type="caution">
    <text evidence="2">The sequence shown here is derived from an EMBL/GenBank/DDBJ whole genome shotgun (WGS) entry which is preliminary data.</text>
</comment>
<dbReference type="EMBL" id="DSYK01000291">
    <property type="protein sequence ID" value="HGS21346.1"/>
    <property type="molecule type" value="Genomic_DNA"/>
</dbReference>
<evidence type="ECO:0000259" key="1">
    <source>
        <dbReference type="Pfam" id="PF14229"/>
    </source>
</evidence>
<dbReference type="Gene3D" id="1.10.150.20">
    <property type="entry name" value="5' to 3' exonuclease, C-terminal subdomain"/>
    <property type="match status" value="2"/>
</dbReference>
<feature type="domain" description="DUF4332" evidence="1">
    <location>
        <begin position="8"/>
        <end position="128"/>
    </location>
</feature>
<protein>
    <submittedName>
        <fullName evidence="2">DUF4332 domain-containing protein</fullName>
    </submittedName>
</protein>
<organism evidence="2">
    <name type="scientific">Anaerolinea thermolimosa</name>
    <dbReference type="NCBI Taxonomy" id="229919"/>
    <lineage>
        <taxon>Bacteria</taxon>
        <taxon>Bacillati</taxon>
        <taxon>Chloroflexota</taxon>
        <taxon>Anaerolineae</taxon>
        <taxon>Anaerolineales</taxon>
        <taxon>Anaerolineaceae</taxon>
        <taxon>Anaerolinea</taxon>
    </lineage>
</organism>
<name>A0A7C4PKP5_9CHLR</name>
<dbReference type="AlphaFoldDB" id="A0A7C4PKP5"/>
<accession>A0A7C4PKP5</accession>
<proteinExistence type="predicted"/>
<reference evidence="2" key="1">
    <citation type="journal article" date="2020" name="mSystems">
        <title>Genome- and Community-Level Interaction Insights into Carbon Utilization and Element Cycling Functions of Hydrothermarchaeota in Hydrothermal Sediment.</title>
        <authorList>
            <person name="Zhou Z."/>
            <person name="Liu Y."/>
            <person name="Xu W."/>
            <person name="Pan J."/>
            <person name="Luo Z.H."/>
            <person name="Li M."/>
        </authorList>
    </citation>
    <scope>NUCLEOTIDE SEQUENCE [LARGE SCALE GENOMIC DNA]</scope>
    <source>
        <strain evidence="2">SpSt-573</strain>
    </source>
</reference>